<comment type="caution">
    <text evidence="2">The sequence shown here is derived from an EMBL/GenBank/DDBJ whole genome shotgun (WGS) entry which is preliminary data.</text>
</comment>
<proteinExistence type="predicted"/>
<dbReference type="Pfam" id="PF14243">
    <property type="entry name" value="R2K_3"/>
    <property type="match status" value="1"/>
</dbReference>
<evidence type="ECO:0000259" key="1">
    <source>
        <dbReference type="Pfam" id="PF14243"/>
    </source>
</evidence>
<dbReference type="Proteomes" id="UP000075502">
    <property type="component" value="Unassembled WGS sequence"/>
</dbReference>
<protein>
    <recommendedName>
        <fullName evidence="1">ATP-grasp domain-containing protein</fullName>
    </recommendedName>
</protein>
<gene>
    <name evidence="2" type="ORF">BE21_32300</name>
</gene>
<name>A0A150TQA3_SORCE</name>
<evidence type="ECO:0000313" key="3">
    <source>
        <dbReference type="Proteomes" id="UP000075502"/>
    </source>
</evidence>
<evidence type="ECO:0000313" key="2">
    <source>
        <dbReference type="EMBL" id="KYG06875.1"/>
    </source>
</evidence>
<dbReference type="EMBL" id="JEME01001537">
    <property type="protein sequence ID" value="KYG06875.1"/>
    <property type="molecule type" value="Genomic_DNA"/>
</dbReference>
<organism evidence="2 3">
    <name type="scientific">Sorangium cellulosum</name>
    <name type="common">Polyangium cellulosum</name>
    <dbReference type="NCBI Taxonomy" id="56"/>
    <lineage>
        <taxon>Bacteria</taxon>
        <taxon>Pseudomonadati</taxon>
        <taxon>Myxococcota</taxon>
        <taxon>Polyangia</taxon>
        <taxon>Polyangiales</taxon>
        <taxon>Polyangiaceae</taxon>
        <taxon>Sorangium</taxon>
    </lineage>
</organism>
<dbReference type="InterPro" id="IPR025643">
    <property type="entry name" value="R2K_3"/>
</dbReference>
<feature type="domain" description="ATP-grasp" evidence="1">
    <location>
        <begin position="135"/>
        <end position="293"/>
    </location>
</feature>
<sequence>MTLVLFCSQTFTPREVEPDFAEEYAAAKEESFASALIDHTKITRGDLADAVRGVPAALGIGVYRGWMLRAADYHAFYVALAERGVSLINDPDAYRFCHHLPECYPALAGETPRTTWLPVRGEVDFERVFEQLRPFGSGPIIVKDFVKSQKHYWHEACFVPHADDRAAVEGVVRRFVELQGDDLNGGLVFREHVPLRIVGRHPRSAMPLAAELRTFWFDGELLLAHPYWGELAQPPTMPSIDWMREIVRRVPSRFFTMDVALREDGRWTVIELGDGQVAGLPAPELARDFYRQLRKAMP</sequence>
<dbReference type="AlphaFoldDB" id="A0A150TQA3"/>
<reference evidence="2 3" key="1">
    <citation type="submission" date="2014-02" db="EMBL/GenBank/DDBJ databases">
        <title>The small core and large imbalanced accessory genome model reveals a collaborative survival strategy of Sorangium cellulosum strains in nature.</title>
        <authorList>
            <person name="Han K."/>
            <person name="Peng R."/>
            <person name="Blom J."/>
            <person name="Li Y.-Z."/>
        </authorList>
    </citation>
    <scope>NUCLEOTIDE SEQUENCE [LARGE SCALE GENOMIC DNA]</scope>
    <source>
        <strain evidence="2 3">So0007-03</strain>
    </source>
</reference>
<accession>A0A150TQA3</accession>